<dbReference type="InterPro" id="IPR007110">
    <property type="entry name" value="Ig-like_dom"/>
</dbReference>
<evidence type="ECO:0000313" key="5">
    <source>
        <dbReference type="RefSeq" id="XP_055867318.1"/>
    </source>
</evidence>
<dbReference type="SUPFAM" id="SSF48726">
    <property type="entry name" value="Immunoglobulin"/>
    <property type="match status" value="1"/>
</dbReference>
<dbReference type="RefSeq" id="XP_055867317.1">
    <property type="nucleotide sequence ID" value="XM_056011342.1"/>
</dbReference>
<dbReference type="AlphaFoldDB" id="A0A9W2YX54"/>
<dbReference type="Proteomes" id="UP001165740">
    <property type="component" value="Chromosome 14"/>
</dbReference>
<protein>
    <submittedName>
        <fullName evidence="4 5">Uncharacterized protein LOC106076876</fullName>
    </submittedName>
</protein>
<accession>A0A9W2YX54</accession>
<dbReference type="InterPro" id="IPR013783">
    <property type="entry name" value="Ig-like_fold"/>
</dbReference>
<reference evidence="4 5" key="1">
    <citation type="submission" date="2025-04" db="UniProtKB">
        <authorList>
            <consortium name="RefSeq"/>
        </authorList>
    </citation>
    <scope>IDENTIFICATION</scope>
</reference>
<dbReference type="PROSITE" id="PS50835">
    <property type="entry name" value="IG_LIKE"/>
    <property type="match status" value="1"/>
</dbReference>
<feature type="transmembrane region" description="Helical" evidence="1">
    <location>
        <begin position="336"/>
        <end position="362"/>
    </location>
</feature>
<evidence type="ECO:0000313" key="4">
    <source>
        <dbReference type="RefSeq" id="XP_055867317.1"/>
    </source>
</evidence>
<sequence>MAYFKVTSSVYISITVFTIHFIVVATDKATLRCRPAEEGKPYNLSASYFPKGHDQKYIFWEKDHSVFSECDVGNCLDSNARLTRTTLNITSTGVYESTLHLYNVHRDFSGEWKLKYIELDIANCKLGVFAKPKLLDCNSTIFLDGVTVDCRAYGVFPKIKCAFNVKINKISKDFTNFTTTRNEKIEGEIEFYDSFCILTIPVSSVEIGRLEIEPELQLEVANEIVHLDLNYSLDLIIDKPKITLYSCQTGAERVTCSCIVQESNLEYTLAWYSGSGEVIQNGSELSYSHNSHDEDYFCIATNVLGMKSEPVFLRKSVDSSVGLSISSSNPKSPIELVQVVAAVLGSVIGGMLLIAIVIYIMAKRSRKKRINYKQQQYSIEKISDLPSAYNPLYNQMIVNQTLPYLAEHKLIYLGADEEEAKIYSSIDN</sequence>
<name>A0A9W2YX54_BIOGL</name>
<evidence type="ECO:0000256" key="1">
    <source>
        <dbReference type="SAM" id="Phobius"/>
    </source>
</evidence>
<gene>
    <name evidence="4 5" type="primary">LOC106076876</name>
</gene>
<keyword evidence="1" id="KW-0472">Membrane</keyword>
<dbReference type="Gene3D" id="2.60.40.10">
    <property type="entry name" value="Immunoglobulins"/>
    <property type="match status" value="1"/>
</dbReference>
<dbReference type="InterPro" id="IPR036179">
    <property type="entry name" value="Ig-like_dom_sf"/>
</dbReference>
<feature type="domain" description="Ig-like" evidence="2">
    <location>
        <begin position="240"/>
        <end position="318"/>
    </location>
</feature>
<organism evidence="3 5">
    <name type="scientific">Biomphalaria glabrata</name>
    <name type="common">Bloodfluke planorb</name>
    <name type="synonym">Freshwater snail</name>
    <dbReference type="NCBI Taxonomy" id="6526"/>
    <lineage>
        <taxon>Eukaryota</taxon>
        <taxon>Metazoa</taxon>
        <taxon>Spiralia</taxon>
        <taxon>Lophotrochozoa</taxon>
        <taxon>Mollusca</taxon>
        <taxon>Gastropoda</taxon>
        <taxon>Heterobranchia</taxon>
        <taxon>Euthyneura</taxon>
        <taxon>Panpulmonata</taxon>
        <taxon>Hygrophila</taxon>
        <taxon>Lymnaeoidea</taxon>
        <taxon>Planorbidae</taxon>
        <taxon>Biomphalaria</taxon>
    </lineage>
</organism>
<dbReference type="GeneID" id="106076876"/>
<keyword evidence="3" id="KW-1185">Reference proteome</keyword>
<dbReference type="RefSeq" id="XP_055867318.1">
    <property type="nucleotide sequence ID" value="XM_056011343.1"/>
</dbReference>
<evidence type="ECO:0000259" key="2">
    <source>
        <dbReference type="PROSITE" id="PS50835"/>
    </source>
</evidence>
<keyword evidence="1" id="KW-0812">Transmembrane</keyword>
<keyword evidence="1" id="KW-1133">Transmembrane helix</keyword>
<evidence type="ECO:0000313" key="3">
    <source>
        <dbReference type="Proteomes" id="UP001165740"/>
    </source>
</evidence>
<proteinExistence type="predicted"/>
<dbReference type="OrthoDB" id="10384342at2759"/>